<dbReference type="GO" id="GO:0030435">
    <property type="term" value="P:sporulation resulting in formation of a cellular spore"/>
    <property type="evidence" value="ECO:0007669"/>
    <property type="project" value="UniProtKB-KW"/>
</dbReference>
<keyword evidence="1" id="KW-0749">Sporulation</keyword>
<dbReference type="InterPro" id="IPR013325">
    <property type="entry name" value="RNA_pol_sigma_r2"/>
</dbReference>
<evidence type="ECO:0000256" key="5">
    <source>
        <dbReference type="ARBA" id="ARBA00023163"/>
    </source>
</evidence>
<dbReference type="InterPro" id="IPR007630">
    <property type="entry name" value="RNA_pol_sigma70_r4"/>
</dbReference>
<feature type="domain" description="RNA polymerase sigma-70" evidence="7">
    <location>
        <begin position="50"/>
        <end position="63"/>
    </location>
</feature>
<keyword evidence="5 6" id="KW-0804">Transcription</keyword>
<dbReference type="InterPro" id="IPR000943">
    <property type="entry name" value="RNA_pol_sigma70"/>
</dbReference>
<reference evidence="9 10" key="1">
    <citation type="submission" date="2016-09" db="EMBL/GenBank/DDBJ databases">
        <title>Desulfuribacillus arsenicus sp. nov., an obligately anaerobic, dissimilatory arsenic- and antimonate-reducing bacterium isolated from anoxic sediments.</title>
        <authorList>
            <person name="Abin C.A."/>
            <person name="Hollibaugh J.T."/>
        </authorList>
    </citation>
    <scope>NUCLEOTIDE SEQUENCE [LARGE SCALE GENOMIC DNA]</scope>
    <source>
        <strain evidence="9 10">MLFW-2</strain>
    </source>
</reference>
<dbReference type="NCBIfam" id="TIGR02937">
    <property type="entry name" value="sigma70-ECF"/>
    <property type="match status" value="1"/>
</dbReference>
<comment type="similarity">
    <text evidence="6">Belongs to the sigma-70 factor family.</text>
</comment>
<dbReference type="EMBL" id="MJAT01000012">
    <property type="protein sequence ID" value="OEH85702.1"/>
    <property type="molecule type" value="Genomic_DNA"/>
</dbReference>
<dbReference type="PIRSF" id="PIRSF000770">
    <property type="entry name" value="RNA_pol_sigma-SigE/K"/>
    <property type="match status" value="1"/>
</dbReference>
<dbReference type="InterPro" id="IPR050239">
    <property type="entry name" value="Sigma-70_RNA_pol_init_factors"/>
</dbReference>
<dbReference type="GO" id="GO:0003677">
    <property type="term" value="F:DNA binding"/>
    <property type="evidence" value="ECO:0007669"/>
    <property type="project" value="UniProtKB-KW"/>
</dbReference>
<dbReference type="SUPFAM" id="SSF88946">
    <property type="entry name" value="Sigma2 domain of RNA polymerase sigma factors"/>
    <property type="match status" value="1"/>
</dbReference>
<evidence type="ECO:0000256" key="6">
    <source>
        <dbReference type="RuleBase" id="RU362124"/>
    </source>
</evidence>
<dbReference type="Proteomes" id="UP000095255">
    <property type="component" value="Unassembled WGS sequence"/>
</dbReference>
<organism evidence="9 10">
    <name type="scientific">Desulfuribacillus stibiiarsenatis</name>
    <dbReference type="NCBI Taxonomy" id="1390249"/>
    <lineage>
        <taxon>Bacteria</taxon>
        <taxon>Bacillati</taxon>
        <taxon>Bacillota</taxon>
        <taxon>Desulfuribacillia</taxon>
        <taxon>Desulfuribacillales</taxon>
        <taxon>Desulfuribacillaceae</taxon>
        <taxon>Desulfuribacillus</taxon>
    </lineage>
</organism>
<dbReference type="Pfam" id="PF04539">
    <property type="entry name" value="Sigma70_r3"/>
    <property type="match status" value="1"/>
</dbReference>
<dbReference type="InterPro" id="IPR007624">
    <property type="entry name" value="RNA_pol_sigma70_r3"/>
</dbReference>
<evidence type="ECO:0000259" key="7">
    <source>
        <dbReference type="PROSITE" id="PS00715"/>
    </source>
</evidence>
<keyword evidence="4 6" id="KW-0238">DNA-binding</keyword>
<dbReference type="InterPro" id="IPR013324">
    <property type="entry name" value="RNA_pol_sigma_r3/r4-like"/>
</dbReference>
<dbReference type="GO" id="GO:0016987">
    <property type="term" value="F:sigma factor activity"/>
    <property type="evidence" value="ECO:0007669"/>
    <property type="project" value="UniProtKB-KW"/>
</dbReference>
<proteinExistence type="inferred from homology"/>
<evidence type="ECO:0000259" key="8">
    <source>
        <dbReference type="PROSITE" id="PS00716"/>
    </source>
</evidence>
<evidence type="ECO:0000256" key="3">
    <source>
        <dbReference type="ARBA" id="ARBA00023082"/>
    </source>
</evidence>
<dbReference type="InterPro" id="IPR014322">
    <property type="entry name" value="RNA_pol_sigma-B/F/G"/>
</dbReference>
<dbReference type="NCBIfam" id="NF004052">
    <property type="entry name" value="PRK05572.1"/>
    <property type="match status" value="1"/>
</dbReference>
<evidence type="ECO:0000256" key="4">
    <source>
        <dbReference type="ARBA" id="ARBA00023125"/>
    </source>
</evidence>
<dbReference type="PROSITE" id="PS00716">
    <property type="entry name" value="SIGMA70_2"/>
    <property type="match status" value="1"/>
</dbReference>
<accession>A0A1E5L6B4</accession>
<dbReference type="STRING" id="1390249.BHU72_02595"/>
<dbReference type="PANTHER" id="PTHR30603:SF19">
    <property type="entry name" value="RNA POLYMERASE SIGMA-F FACTOR"/>
    <property type="match status" value="1"/>
</dbReference>
<dbReference type="AlphaFoldDB" id="A0A1E5L6B4"/>
<evidence type="ECO:0000313" key="10">
    <source>
        <dbReference type="Proteomes" id="UP000095255"/>
    </source>
</evidence>
<dbReference type="InterPro" id="IPR014236">
    <property type="entry name" value="RNA_pol_sigma-F"/>
</dbReference>
<dbReference type="SUPFAM" id="SSF88659">
    <property type="entry name" value="Sigma3 and sigma4 domains of RNA polymerase sigma factors"/>
    <property type="match status" value="2"/>
</dbReference>
<dbReference type="InterPro" id="IPR014284">
    <property type="entry name" value="RNA_pol_sigma-70_dom"/>
</dbReference>
<dbReference type="Gene3D" id="1.10.10.10">
    <property type="entry name" value="Winged helix-like DNA-binding domain superfamily/Winged helix DNA-binding domain"/>
    <property type="match status" value="2"/>
</dbReference>
<name>A0A1E5L6B4_9FIRM</name>
<evidence type="ECO:0000256" key="2">
    <source>
        <dbReference type="ARBA" id="ARBA00023015"/>
    </source>
</evidence>
<comment type="caution">
    <text evidence="9">The sequence shown here is derived from an EMBL/GenBank/DDBJ whole genome shotgun (WGS) entry which is preliminary data.</text>
</comment>
<dbReference type="RefSeq" id="WP_069701786.1">
    <property type="nucleotide sequence ID" value="NZ_MJAT01000012.1"/>
</dbReference>
<dbReference type="InterPro" id="IPR036388">
    <property type="entry name" value="WH-like_DNA-bd_sf"/>
</dbReference>
<dbReference type="PRINTS" id="PR00046">
    <property type="entry name" value="SIGMA70FCT"/>
</dbReference>
<feature type="domain" description="RNA polymerase sigma-70" evidence="8">
    <location>
        <begin position="209"/>
        <end position="235"/>
    </location>
</feature>
<dbReference type="Gene3D" id="1.20.120.1810">
    <property type="match status" value="1"/>
</dbReference>
<dbReference type="Pfam" id="PF04542">
    <property type="entry name" value="Sigma70_r2"/>
    <property type="match status" value="1"/>
</dbReference>
<keyword evidence="3 6" id="KW-0731">Sigma factor</keyword>
<dbReference type="PROSITE" id="PS00715">
    <property type="entry name" value="SIGMA70_1"/>
    <property type="match status" value="1"/>
</dbReference>
<dbReference type="OrthoDB" id="9809557at2"/>
<keyword evidence="10" id="KW-1185">Reference proteome</keyword>
<dbReference type="NCBIfam" id="TIGR02980">
    <property type="entry name" value="SigBFG"/>
    <property type="match status" value="1"/>
</dbReference>
<keyword evidence="2 6" id="KW-0805">Transcription regulation</keyword>
<dbReference type="CDD" id="cd06171">
    <property type="entry name" value="Sigma70_r4"/>
    <property type="match status" value="1"/>
</dbReference>
<dbReference type="PANTHER" id="PTHR30603">
    <property type="entry name" value="RNA POLYMERASE SIGMA FACTOR RPO"/>
    <property type="match status" value="1"/>
</dbReference>
<dbReference type="NCBIfam" id="TIGR02885">
    <property type="entry name" value="spore_sigF"/>
    <property type="match status" value="1"/>
</dbReference>
<dbReference type="InterPro" id="IPR007627">
    <property type="entry name" value="RNA_pol_sigma70_r2"/>
</dbReference>
<evidence type="ECO:0000256" key="1">
    <source>
        <dbReference type="ARBA" id="ARBA00022969"/>
    </source>
</evidence>
<gene>
    <name evidence="9" type="ORF">BHU72_02595</name>
</gene>
<dbReference type="Pfam" id="PF04545">
    <property type="entry name" value="Sigma70_r4"/>
    <property type="match status" value="1"/>
</dbReference>
<comment type="function">
    <text evidence="6">Sigma factors are initiation factors that promote the attachment of RNA polymerase to specific initiation sites and are then released.</text>
</comment>
<dbReference type="GO" id="GO:0006352">
    <property type="term" value="P:DNA-templated transcription initiation"/>
    <property type="evidence" value="ECO:0007669"/>
    <property type="project" value="InterPro"/>
</dbReference>
<protein>
    <recommendedName>
        <fullName evidence="6">RNA polymerase sigma factor</fullName>
    </recommendedName>
</protein>
<sequence>MYLKDEELKELIVRSQAGDHEAKDRIVNTNLRLVWSVVQRFINRGYEPDDLFQIGSIGLIKAIDKFDLSYEVKFSTYAVPMIIGEIQRFIRDDGSIKVSRSIKELSQKVKKARDHLSKTLSRTPKISEIAEELGVTSEEVVFALEANKQPKSIYETVFENDGDPILLMDQITDTDENKWFDKLALAEVIKDLPEREKLIIYLRYFKDQTQTEVANRLGISQVQVSRLEKKILNHIKEQIS</sequence>
<evidence type="ECO:0000313" key="9">
    <source>
        <dbReference type="EMBL" id="OEH85702.1"/>
    </source>
</evidence>